<sequence length="261" mass="27039">MTVRDTAWPEGTPCWVDVTVPDPRMAMDFYGALLGWDFADTGDEAGNYLMCSVGGKLVAGIGGTQPGQENMPAAWTTYLATGDVDKTAAAISAEGGQLLVEPMDVMSAGRMAVAADPTGAVFGVWQAGDTLGVELADTPSALIWNECMTRDFAAAKDFYGKVFGYGFDDMSGGGFTYATLTVGGQAVGGLGQLPEDTPAEVPAHWMAYFGVTDTDVAVARVGELGGSVLRPPQDSPYGRMSAVTDNQGAAFSLISVTASAD</sequence>
<gene>
    <name evidence="2" type="ORF">FHU38_004393</name>
</gene>
<name>A0A7X5ZSK2_9PSEU</name>
<feature type="domain" description="VOC" evidence="1">
    <location>
        <begin position="12"/>
        <end position="127"/>
    </location>
</feature>
<dbReference type="PANTHER" id="PTHR33993">
    <property type="entry name" value="GLYOXALASE-RELATED"/>
    <property type="match status" value="1"/>
</dbReference>
<protein>
    <recommendedName>
        <fullName evidence="1">VOC domain-containing protein</fullName>
    </recommendedName>
</protein>
<feature type="domain" description="VOC" evidence="1">
    <location>
        <begin position="141"/>
        <end position="256"/>
    </location>
</feature>
<dbReference type="Proteomes" id="UP000545493">
    <property type="component" value="Unassembled WGS sequence"/>
</dbReference>
<dbReference type="SUPFAM" id="SSF54593">
    <property type="entry name" value="Glyoxalase/Bleomycin resistance protein/Dihydroxybiphenyl dioxygenase"/>
    <property type="match status" value="2"/>
</dbReference>
<dbReference type="EMBL" id="JAAOYM010000001">
    <property type="protein sequence ID" value="NIJ14049.1"/>
    <property type="molecule type" value="Genomic_DNA"/>
</dbReference>
<dbReference type="Pfam" id="PF00903">
    <property type="entry name" value="Glyoxalase"/>
    <property type="match status" value="2"/>
</dbReference>
<dbReference type="InterPro" id="IPR029068">
    <property type="entry name" value="Glyas_Bleomycin-R_OHBP_Dase"/>
</dbReference>
<dbReference type="Gene3D" id="3.10.180.10">
    <property type="entry name" value="2,3-Dihydroxybiphenyl 1,2-Dioxygenase, domain 1"/>
    <property type="match status" value="2"/>
</dbReference>
<evidence type="ECO:0000313" key="3">
    <source>
        <dbReference type="Proteomes" id="UP000545493"/>
    </source>
</evidence>
<comment type="caution">
    <text evidence="2">The sequence shown here is derived from an EMBL/GenBank/DDBJ whole genome shotgun (WGS) entry which is preliminary data.</text>
</comment>
<proteinExistence type="predicted"/>
<dbReference type="InterPro" id="IPR004360">
    <property type="entry name" value="Glyas_Fos-R_dOase_dom"/>
</dbReference>
<accession>A0A7X5ZSK2</accession>
<evidence type="ECO:0000259" key="1">
    <source>
        <dbReference type="PROSITE" id="PS51819"/>
    </source>
</evidence>
<dbReference type="AlphaFoldDB" id="A0A7X5ZSK2"/>
<dbReference type="PROSITE" id="PS51819">
    <property type="entry name" value="VOC"/>
    <property type="match status" value="2"/>
</dbReference>
<dbReference type="CDD" id="cd07247">
    <property type="entry name" value="SgaA_N_like"/>
    <property type="match status" value="2"/>
</dbReference>
<dbReference type="PANTHER" id="PTHR33993:SF10">
    <property type="entry name" value="CONSERVED PROTEIN"/>
    <property type="match status" value="1"/>
</dbReference>
<dbReference type="RefSeq" id="WP_167174535.1">
    <property type="nucleotide sequence ID" value="NZ_JAAOYM010000001.1"/>
</dbReference>
<organism evidence="2 3">
    <name type="scientific">Saccharomonospora amisosensis</name>
    <dbReference type="NCBI Taxonomy" id="1128677"/>
    <lineage>
        <taxon>Bacteria</taxon>
        <taxon>Bacillati</taxon>
        <taxon>Actinomycetota</taxon>
        <taxon>Actinomycetes</taxon>
        <taxon>Pseudonocardiales</taxon>
        <taxon>Pseudonocardiaceae</taxon>
        <taxon>Saccharomonospora</taxon>
    </lineage>
</organism>
<evidence type="ECO:0000313" key="2">
    <source>
        <dbReference type="EMBL" id="NIJ14049.1"/>
    </source>
</evidence>
<reference evidence="2 3" key="1">
    <citation type="submission" date="2020-03" db="EMBL/GenBank/DDBJ databases">
        <title>Sequencing the genomes of 1000 actinobacteria strains.</title>
        <authorList>
            <person name="Klenk H.-P."/>
        </authorList>
    </citation>
    <scope>NUCLEOTIDE SEQUENCE [LARGE SCALE GENOMIC DNA]</scope>
    <source>
        <strain evidence="2 3">DSM 45685</strain>
    </source>
</reference>
<dbReference type="InterPro" id="IPR052164">
    <property type="entry name" value="Anthracycline_SecMetBiosynth"/>
</dbReference>
<keyword evidence="3" id="KW-1185">Reference proteome</keyword>
<dbReference type="InterPro" id="IPR037523">
    <property type="entry name" value="VOC_core"/>
</dbReference>